<evidence type="ECO:0000256" key="1">
    <source>
        <dbReference type="SAM" id="SignalP"/>
    </source>
</evidence>
<sequence length="150" mass="16555" precursor="true">MSKKLWISLAAGAFVLLGAGSGFAAWHFMGNKPATEQAAPEIDTREYRYVSLDKVIVMLRAREGGPLSNYMAVDLVFKTPVKEEAMAKQQLPKLRSLAVAALSELTLERASMLSIPELTDFLQKAYGESFSRESREAPFAEVMVGRLVIE</sequence>
<evidence type="ECO:0000313" key="3">
    <source>
        <dbReference type="Proteomes" id="UP000028878"/>
    </source>
</evidence>
<proteinExistence type="predicted"/>
<organism evidence="2 3">
    <name type="scientific">Hydrogenophaga intermedia</name>
    <dbReference type="NCBI Taxonomy" id="65786"/>
    <lineage>
        <taxon>Bacteria</taxon>
        <taxon>Pseudomonadati</taxon>
        <taxon>Pseudomonadota</taxon>
        <taxon>Betaproteobacteria</taxon>
        <taxon>Burkholderiales</taxon>
        <taxon>Comamonadaceae</taxon>
        <taxon>Hydrogenophaga</taxon>
    </lineage>
</organism>
<dbReference type="EMBL" id="CCAE010000009">
    <property type="protein sequence ID" value="CDN87166.1"/>
    <property type="molecule type" value="Genomic_DNA"/>
</dbReference>
<reference evidence="3" key="1">
    <citation type="submission" date="2014-11" db="EMBL/GenBank/DDBJ databases">
        <title>Draft genome sequence of Hydrogenophaga intermedia S1.</title>
        <authorList>
            <person name="Gan H.M."/>
            <person name="Chew T.H."/>
            <person name="Stolz A."/>
        </authorList>
    </citation>
    <scope>NUCLEOTIDE SEQUENCE [LARGE SCALE GENOMIC DNA]</scope>
    <source>
        <strain evidence="3">S1</strain>
    </source>
</reference>
<keyword evidence="1" id="KW-0732">Signal</keyword>
<feature type="signal peptide" evidence="1">
    <location>
        <begin position="1"/>
        <end position="24"/>
    </location>
</feature>
<dbReference type="AlphaFoldDB" id="A0A1L1PM89"/>
<feature type="chain" id="PRO_5009681587" description="Flagellar protein FliL" evidence="1">
    <location>
        <begin position="25"/>
        <end position="150"/>
    </location>
</feature>
<gene>
    <name evidence="2" type="ORF">BN948_01585</name>
</gene>
<dbReference type="Proteomes" id="UP000028878">
    <property type="component" value="Unassembled WGS sequence"/>
</dbReference>
<protein>
    <recommendedName>
        <fullName evidence="4">Flagellar protein FliL</fullName>
    </recommendedName>
</protein>
<evidence type="ECO:0008006" key="4">
    <source>
        <dbReference type="Google" id="ProtNLM"/>
    </source>
</evidence>
<dbReference type="RefSeq" id="WP_009518111.1">
    <property type="nucleotide sequence ID" value="NZ_CCAE010000009.1"/>
</dbReference>
<accession>A0A1L1PM89</accession>
<keyword evidence="3" id="KW-1185">Reference proteome</keyword>
<name>A0A1L1PM89_HYDIT</name>
<evidence type="ECO:0000313" key="2">
    <source>
        <dbReference type="EMBL" id="CDN87166.1"/>
    </source>
</evidence>